<dbReference type="AlphaFoldDB" id="A0A699V6A2"/>
<comment type="caution">
    <text evidence="2">The sequence shown here is derived from an EMBL/GenBank/DDBJ whole genome shotgun (WGS) entry which is preliminary data.</text>
</comment>
<evidence type="ECO:0000313" key="2">
    <source>
        <dbReference type="EMBL" id="GFD28896.1"/>
    </source>
</evidence>
<gene>
    <name evidence="2" type="ORF">Tci_900865</name>
</gene>
<proteinExistence type="predicted"/>
<name>A0A699V6A2_TANCI</name>
<feature type="non-terminal residue" evidence="2">
    <location>
        <position position="1"/>
    </location>
</feature>
<dbReference type="EMBL" id="BKCJ011389609">
    <property type="protein sequence ID" value="GFD28896.1"/>
    <property type="molecule type" value="Genomic_DNA"/>
</dbReference>
<sequence length="110" mass="12739">DTHDLYALLEDAHDSRTRISQRVAMDSQRVAVDSQQAQHQLHETRFQMQQTDIAELRETDRRHQAQTAETLRAMGDMRREMGDMQAELLALRGQPRRARQPGGDARVPNY</sequence>
<organism evidence="2">
    <name type="scientific">Tanacetum cinerariifolium</name>
    <name type="common">Dalmatian daisy</name>
    <name type="synonym">Chrysanthemum cinerariifolium</name>
    <dbReference type="NCBI Taxonomy" id="118510"/>
    <lineage>
        <taxon>Eukaryota</taxon>
        <taxon>Viridiplantae</taxon>
        <taxon>Streptophyta</taxon>
        <taxon>Embryophyta</taxon>
        <taxon>Tracheophyta</taxon>
        <taxon>Spermatophyta</taxon>
        <taxon>Magnoliopsida</taxon>
        <taxon>eudicotyledons</taxon>
        <taxon>Gunneridae</taxon>
        <taxon>Pentapetalae</taxon>
        <taxon>asterids</taxon>
        <taxon>campanulids</taxon>
        <taxon>Asterales</taxon>
        <taxon>Asteraceae</taxon>
        <taxon>Asteroideae</taxon>
        <taxon>Anthemideae</taxon>
        <taxon>Anthemidinae</taxon>
        <taxon>Tanacetum</taxon>
    </lineage>
</organism>
<feature type="region of interest" description="Disordered" evidence="1">
    <location>
        <begin position="90"/>
        <end position="110"/>
    </location>
</feature>
<evidence type="ECO:0000256" key="1">
    <source>
        <dbReference type="SAM" id="MobiDB-lite"/>
    </source>
</evidence>
<accession>A0A699V6A2</accession>
<protein>
    <submittedName>
        <fullName evidence="2">Uncharacterized protein</fullName>
    </submittedName>
</protein>
<reference evidence="2" key="1">
    <citation type="journal article" date="2019" name="Sci. Rep.">
        <title>Draft genome of Tanacetum cinerariifolium, the natural source of mosquito coil.</title>
        <authorList>
            <person name="Yamashiro T."/>
            <person name="Shiraishi A."/>
            <person name="Satake H."/>
            <person name="Nakayama K."/>
        </authorList>
    </citation>
    <scope>NUCLEOTIDE SEQUENCE</scope>
</reference>